<accession>A0A5C6WX42</accession>
<dbReference type="PANTHER" id="PTHR10977:SF3">
    <property type="entry name" value="DIPHOSPHOMEVALONATE DECARBOXYLASE"/>
    <property type="match status" value="1"/>
</dbReference>
<dbReference type="GO" id="GO:0004163">
    <property type="term" value="F:diphosphomevalonate decarboxylase activity"/>
    <property type="evidence" value="ECO:0007669"/>
    <property type="project" value="UniProtKB-EC"/>
</dbReference>
<dbReference type="GO" id="GO:0005524">
    <property type="term" value="F:ATP binding"/>
    <property type="evidence" value="ECO:0007669"/>
    <property type="project" value="UniProtKB-KW"/>
</dbReference>
<keyword evidence="6" id="KW-0443">Lipid metabolism</keyword>
<keyword evidence="4" id="KW-0547">Nucleotide-binding</keyword>
<evidence type="ECO:0000259" key="8">
    <source>
        <dbReference type="Pfam" id="PF18376"/>
    </source>
</evidence>
<dbReference type="SUPFAM" id="SSF54211">
    <property type="entry name" value="Ribosomal protein S5 domain 2-like"/>
    <property type="match status" value="1"/>
</dbReference>
<dbReference type="EC" id="4.1.1.33" evidence="2"/>
<keyword evidence="5" id="KW-0067">ATP-binding</keyword>
<gene>
    <name evidence="10" type="primary">mvaD</name>
    <name evidence="10" type="ORF">FRC98_19890</name>
</gene>
<dbReference type="InterPro" id="IPR029765">
    <property type="entry name" value="Mev_diP_decarb"/>
</dbReference>
<name>A0A5C6WX42_9DELT</name>
<dbReference type="InterPro" id="IPR020568">
    <property type="entry name" value="Ribosomal_Su5_D2-typ_SF"/>
</dbReference>
<dbReference type="PANTHER" id="PTHR10977">
    <property type="entry name" value="DIPHOSPHOMEVALONATE DECARBOXYLASE"/>
    <property type="match status" value="1"/>
</dbReference>
<evidence type="ECO:0000256" key="5">
    <source>
        <dbReference type="ARBA" id="ARBA00022840"/>
    </source>
</evidence>
<dbReference type="InterPro" id="IPR005935">
    <property type="entry name" value="Mev_decarb"/>
</dbReference>
<comment type="caution">
    <text evidence="10">The sequence shown here is derived from an EMBL/GenBank/DDBJ whole genome shotgun (WGS) entry which is preliminary data.</text>
</comment>
<evidence type="ECO:0000313" key="10">
    <source>
        <dbReference type="EMBL" id="TXD33975.1"/>
    </source>
</evidence>
<protein>
    <recommendedName>
        <fullName evidence="2">diphosphomevalonate decarboxylase</fullName>
        <ecNumber evidence="2">4.1.1.33</ecNumber>
    </recommendedName>
</protein>
<organism evidence="10 11">
    <name type="scientific">Lujinxingia vulgaris</name>
    <dbReference type="NCBI Taxonomy" id="2600176"/>
    <lineage>
        <taxon>Bacteria</taxon>
        <taxon>Deltaproteobacteria</taxon>
        <taxon>Bradymonadales</taxon>
        <taxon>Lujinxingiaceae</taxon>
        <taxon>Lujinxingia</taxon>
    </lineage>
</organism>
<dbReference type="Gene3D" id="3.30.230.10">
    <property type="match status" value="1"/>
</dbReference>
<evidence type="ECO:0000256" key="4">
    <source>
        <dbReference type="ARBA" id="ARBA00022741"/>
    </source>
</evidence>
<feature type="domain" description="Diphosphomevalonate decarboxylase-like N-terminal" evidence="9">
    <location>
        <begin position="7"/>
        <end position="166"/>
    </location>
</feature>
<dbReference type="PIRSF" id="PIRSF015950">
    <property type="entry name" value="Mev_P_decrbx"/>
    <property type="match status" value="1"/>
</dbReference>
<dbReference type="Pfam" id="PF18376">
    <property type="entry name" value="MDD_C"/>
    <property type="match status" value="1"/>
</dbReference>
<evidence type="ECO:0000256" key="3">
    <source>
        <dbReference type="ARBA" id="ARBA00022516"/>
    </source>
</evidence>
<keyword evidence="7 10" id="KW-0456">Lyase</keyword>
<evidence type="ECO:0000256" key="1">
    <source>
        <dbReference type="ARBA" id="ARBA00008831"/>
    </source>
</evidence>
<dbReference type="GO" id="GO:0019287">
    <property type="term" value="P:isopentenyl diphosphate biosynthetic process, mevalonate pathway"/>
    <property type="evidence" value="ECO:0007669"/>
    <property type="project" value="InterPro"/>
</dbReference>
<dbReference type="InterPro" id="IPR036554">
    <property type="entry name" value="GHMP_kinase_C_sf"/>
</dbReference>
<dbReference type="Pfam" id="PF22700">
    <property type="entry name" value="MVD-like_N"/>
    <property type="match status" value="1"/>
</dbReference>
<dbReference type="InterPro" id="IPR041431">
    <property type="entry name" value="Mvd1_C"/>
</dbReference>
<evidence type="ECO:0000256" key="2">
    <source>
        <dbReference type="ARBA" id="ARBA00012296"/>
    </source>
</evidence>
<evidence type="ECO:0000256" key="7">
    <source>
        <dbReference type="ARBA" id="ARBA00023239"/>
    </source>
</evidence>
<evidence type="ECO:0000256" key="6">
    <source>
        <dbReference type="ARBA" id="ARBA00023098"/>
    </source>
</evidence>
<feature type="domain" description="Mvd1 C-terminal" evidence="8">
    <location>
        <begin position="179"/>
        <end position="307"/>
    </location>
</feature>
<dbReference type="Gene3D" id="3.30.70.890">
    <property type="entry name" value="GHMP kinase, C-terminal domain"/>
    <property type="match status" value="1"/>
</dbReference>
<evidence type="ECO:0000259" key="9">
    <source>
        <dbReference type="Pfam" id="PF22700"/>
    </source>
</evidence>
<dbReference type="InterPro" id="IPR053859">
    <property type="entry name" value="MVD-like_N"/>
</dbReference>
<keyword evidence="11" id="KW-1185">Reference proteome</keyword>
<comment type="similarity">
    <text evidence="1">Belongs to the diphosphomevalonate decarboxylase family.</text>
</comment>
<sequence>MEATAFAHPNIALVKYWGKRDTDLNLPVAGSLSLTLGGLSTTTRVRYRDDISRDIVILDGKELRQGSRAYQRVVEFVQLVRNESNHDYFAEVETANDFPTAAGLASSASGFAALALAATSAAGLHLLDEQLSALARRGSGSAARSIYGGFAEMRRGSRKDGHDAFAVPIAGPEHWDLRCVVAVTTQGEKDISSTEGMLRTQESSPLFTPWADTVAGDIVEATDAIKARDFQALGRVAERSCLGMHASAMAADPGVIYWNPTTLELIHRVRRARRDGLQVFFTIDAGPHVKVFCPARELSAVRSVLGQIGGVSDLIVARPGEGAALVAADAVNA</sequence>
<dbReference type="AlphaFoldDB" id="A0A5C6WX42"/>
<dbReference type="FunFam" id="3.30.230.10:FF:000072">
    <property type="entry name" value="Diphosphomevalonate decarboxylase"/>
    <property type="match status" value="1"/>
</dbReference>
<dbReference type="EMBL" id="VOSM01000017">
    <property type="protein sequence ID" value="TXD33975.1"/>
    <property type="molecule type" value="Genomic_DNA"/>
</dbReference>
<dbReference type="GO" id="GO:0005829">
    <property type="term" value="C:cytosol"/>
    <property type="evidence" value="ECO:0007669"/>
    <property type="project" value="InterPro"/>
</dbReference>
<evidence type="ECO:0000313" key="11">
    <source>
        <dbReference type="Proteomes" id="UP000321412"/>
    </source>
</evidence>
<keyword evidence="3" id="KW-0444">Lipid biosynthesis</keyword>
<proteinExistence type="inferred from homology"/>
<dbReference type="SUPFAM" id="SSF55060">
    <property type="entry name" value="GHMP Kinase, C-terminal domain"/>
    <property type="match status" value="1"/>
</dbReference>
<reference evidence="10 11" key="1">
    <citation type="submission" date="2019-08" db="EMBL/GenBank/DDBJ databases">
        <title>Bradymonadales sp. TMQ4.</title>
        <authorList>
            <person name="Liang Q."/>
        </authorList>
    </citation>
    <scope>NUCLEOTIDE SEQUENCE [LARGE SCALE GENOMIC DNA]</scope>
    <source>
        <strain evidence="10 11">TMQ4</strain>
    </source>
</reference>
<dbReference type="Proteomes" id="UP000321412">
    <property type="component" value="Unassembled WGS sequence"/>
</dbReference>
<dbReference type="InterPro" id="IPR014721">
    <property type="entry name" value="Ribsml_uS5_D2-typ_fold_subgr"/>
</dbReference>
<dbReference type="NCBIfam" id="TIGR01240">
    <property type="entry name" value="mevDPdecarb"/>
    <property type="match status" value="1"/>
</dbReference>
<dbReference type="OrthoDB" id="5498344at2"/>